<keyword evidence="1" id="KW-0472">Membrane</keyword>
<feature type="transmembrane region" description="Helical" evidence="1">
    <location>
        <begin position="36"/>
        <end position="54"/>
    </location>
</feature>
<evidence type="ECO:0008006" key="4">
    <source>
        <dbReference type="Google" id="ProtNLM"/>
    </source>
</evidence>
<accession>A0A235EYY8</accession>
<feature type="transmembrane region" description="Helical" evidence="1">
    <location>
        <begin position="61"/>
        <end position="79"/>
    </location>
</feature>
<comment type="caution">
    <text evidence="2">The sequence shown here is derived from an EMBL/GenBank/DDBJ whole genome shotgun (WGS) entry which is preliminary data.</text>
</comment>
<dbReference type="AlphaFoldDB" id="A0A235EYY8"/>
<evidence type="ECO:0000313" key="3">
    <source>
        <dbReference type="Proteomes" id="UP000215181"/>
    </source>
</evidence>
<feature type="transmembrane region" description="Helical" evidence="1">
    <location>
        <begin position="152"/>
        <end position="172"/>
    </location>
</feature>
<dbReference type="RefSeq" id="WP_094268052.1">
    <property type="nucleotide sequence ID" value="NZ_NOIH01000008.1"/>
</dbReference>
<keyword evidence="1" id="KW-1133">Transmembrane helix</keyword>
<evidence type="ECO:0000313" key="2">
    <source>
        <dbReference type="EMBL" id="OYD54210.1"/>
    </source>
</evidence>
<dbReference type="Gene3D" id="3.40.720.10">
    <property type="entry name" value="Alkaline Phosphatase, subunit A"/>
    <property type="match status" value="1"/>
</dbReference>
<dbReference type="EMBL" id="NOIH01000008">
    <property type="protein sequence ID" value="OYD54210.1"/>
    <property type="molecule type" value="Genomic_DNA"/>
</dbReference>
<dbReference type="Proteomes" id="UP000215181">
    <property type="component" value="Unassembled WGS sequence"/>
</dbReference>
<protein>
    <recommendedName>
        <fullName evidence="4">Sulfatase N-terminal domain-containing protein</fullName>
    </recommendedName>
</protein>
<proteinExistence type="predicted"/>
<evidence type="ECO:0000256" key="1">
    <source>
        <dbReference type="SAM" id="Phobius"/>
    </source>
</evidence>
<dbReference type="OrthoDB" id="1376015at2"/>
<sequence>MNSPRAVLQALVALVLLNLLLSFGNAWPTLWPRPEARLSIDLAAIVLALALLSLRGPLRRTAVVVASAVISAGVLLHYINVTVPAVLGRRLDLYWDGQHAWEVLKMGAASPSAMKFAGVAVIVALAIAALYRLIRRCVVVLAESLQHRALRAGVLAGAVAVLGAGVLALQLAPALQRAFAPAVGSLVADQARMLHRAVFADEDERLLGTSPAFAGTLGALEGADVVIVFAEAYGAITLDKPDFAASLAASRQRLADAIAAGGRSVVSARLTSPTFGGGSWLAHAELLSGLDMRAPNDYRLLLTTQRPTLVSHFAAHGYRTVGWMPGIQRPWPEGRFYGFDRIADAEGIGYRGPPFGYWRIPDQASMAQLQAQELGPARGEDHRPRLVVFPTVSTHAPFRPLAPYVADWSAVLGTDAYDSPDAVAAREAAVSWDDPVPAYLAAMRYQFDWLAGWLSSHAPADAVVIVVGDHQPMGTVTGPGADWDVPMHVITRNEAVLAHLLNRGFRPGLAPEPPALGPMRTLTLQLLDAFGQD</sequence>
<gene>
    <name evidence="2" type="ORF">CGK74_08395</name>
</gene>
<feature type="transmembrane region" description="Helical" evidence="1">
    <location>
        <begin position="113"/>
        <end position="131"/>
    </location>
</feature>
<dbReference type="InterPro" id="IPR017850">
    <property type="entry name" value="Alkaline_phosphatase_core_sf"/>
</dbReference>
<organism evidence="2 3">
    <name type="scientific">Thauera propionica</name>
    <dbReference type="NCBI Taxonomy" id="2019431"/>
    <lineage>
        <taxon>Bacteria</taxon>
        <taxon>Pseudomonadati</taxon>
        <taxon>Pseudomonadota</taxon>
        <taxon>Betaproteobacteria</taxon>
        <taxon>Rhodocyclales</taxon>
        <taxon>Zoogloeaceae</taxon>
        <taxon>Thauera</taxon>
    </lineage>
</organism>
<dbReference type="SUPFAM" id="SSF53649">
    <property type="entry name" value="Alkaline phosphatase-like"/>
    <property type="match status" value="1"/>
</dbReference>
<name>A0A235EYY8_9RHOO</name>
<reference evidence="2 3" key="1">
    <citation type="submission" date="2017-07" db="EMBL/GenBank/DDBJ databases">
        <title>Thauera sp. KNDSS-Mac4 genome sequence and assembly.</title>
        <authorList>
            <person name="Mayilraj S."/>
        </authorList>
    </citation>
    <scope>NUCLEOTIDE SEQUENCE [LARGE SCALE GENOMIC DNA]</scope>
    <source>
        <strain evidence="2 3">KNDSS-Mac4</strain>
    </source>
</reference>
<keyword evidence="3" id="KW-1185">Reference proteome</keyword>
<keyword evidence="1" id="KW-0812">Transmembrane</keyword>